<name>A0A834CIC5_ORYME</name>
<dbReference type="EMBL" id="WKFB01000309">
    <property type="protein sequence ID" value="KAF6727241.1"/>
    <property type="molecule type" value="Genomic_DNA"/>
</dbReference>
<accession>A0A834CIC5</accession>
<reference evidence="2" key="1">
    <citation type="journal article" name="BMC Genomics">
        <title>Long-read sequencing and de novo genome assembly of marine medaka (Oryzias melastigma).</title>
        <authorList>
            <person name="Liang P."/>
            <person name="Saqib H.S.A."/>
            <person name="Ni X."/>
            <person name="Shen Y."/>
        </authorList>
    </citation>
    <scope>NUCLEOTIDE SEQUENCE</scope>
    <source>
        <strain evidence="2">Bigg-433</strain>
    </source>
</reference>
<feature type="region of interest" description="Disordered" evidence="1">
    <location>
        <begin position="97"/>
        <end position="122"/>
    </location>
</feature>
<gene>
    <name evidence="2" type="ORF">FQA47_000736</name>
</gene>
<comment type="caution">
    <text evidence="2">The sequence shown here is derived from an EMBL/GenBank/DDBJ whole genome shotgun (WGS) entry which is preliminary data.</text>
</comment>
<evidence type="ECO:0000313" key="3">
    <source>
        <dbReference type="Proteomes" id="UP000646548"/>
    </source>
</evidence>
<proteinExistence type="predicted"/>
<sequence>MIRGTSASLQLHQTFTCAETLRPAEVQTNGDFQACIDLVHTVQYKLRRFLIKLSVSKENTIKIIQVGYNLVFLPHAPPSRRIQKHLQVFLHSEKGPVRFSSTKNTFDSSQREAWPPHPSQRK</sequence>
<dbReference type="AlphaFoldDB" id="A0A834CIC5"/>
<dbReference type="Proteomes" id="UP000646548">
    <property type="component" value="Unassembled WGS sequence"/>
</dbReference>
<evidence type="ECO:0000313" key="2">
    <source>
        <dbReference type="EMBL" id="KAF6727241.1"/>
    </source>
</evidence>
<protein>
    <submittedName>
        <fullName evidence="2">Uncharacterized protein</fullName>
    </submittedName>
</protein>
<feature type="compositionally biased region" description="Polar residues" evidence="1">
    <location>
        <begin position="99"/>
        <end position="108"/>
    </location>
</feature>
<organism evidence="2 3">
    <name type="scientific">Oryzias melastigma</name>
    <name type="common">Marine medaka</name>
    <dbReference type="NCBI Taxonomy" id="30732"/>
    <lineage>
        <taxon>Eukaryota</taxon>
        <taxon>Metazoa</taxon>
        <taxon>Chordata</taxon>
        <taxon>Craniata</taxon>
        <taxon>Vertebrata</taxon>
        <taxon>Euteleostomi</taxon>
        <taxon>Actinopterygii</taxon>
        <taxon>Neopterygii</taxon>
        <taxon>Teleostei</taxon>
        <taxon>Neoteleostei</taxon>
        <taxon>Acanthomorphata</taxon>
        <taxon>Ovalentaria</taxon>
        <taxon>Atherinomorphae</taxon>
        <taxon>Beloniformes</taxon>
        <taxon>Adrianichthyidae</taxon>
        <taxon>Oryziinae</taxon>
        <taxon>Oryzias</taxon>
    </lineage>
</organism>
<evidence type="ECO:0000256" key="1">
    <source>
        <dbReference type="SAM" id="MobiDB-lite"/>
    </source>
</evidence>